<dbReference type="SMART" id="SM00347">
    <property type="entry name" value="HTH_MARR"/>
    <property type="match status" value="1"/>
</dbReference>
<evidence type="ECO:0000313" key="4">
    <source>
        <dbReference type="Proteomes" id="UP001597280"/>
    </source>
</evidence>
<dbReference type="PANTHER" id="PTHR33164">
    <property type="entry name" value="TRANSCRIPTIONAL REGULATOR, MARR FAMILY"/>
    <property type="match status" value="1"/>
</dbReference>
<sequence length="186" mass="20071">MSSASTEHSETPGAAAPTAPSDEVERIVRGWASARPDLDTRPLEVYSRISRLARHLESARREAFAGAGLEGWEFDMLSALRRSGDDALSAGALMQQTLVTSGTMTARLDKLVAKGLVTRARSPRDGRAVEVRLHPEGAARVDAAMESLLAAERELLAPLADGEEDLLIRLLRELLLTFEADARPGD</sequence>
<dbReference type="EMBL" id="JBHUFL010000001">
    <property type="protein sequence ID" value="MFD1833460.1"/>
    <property type="molecule type" value="Genomic_DNA"/>
</dbReference>
<dbReference type="PANTHER" id="PTHR33164:SF104">
    <property type="entry name" value="TRANSCRIPTIONAL REGULATORY PROTEIN"/>
    <property type="match status" value="1"/>
</dbReference>
<protein>
    <submittedName>
        <fullName evidence="3">MarR family winged helix-turn-helix transcriptional regulator</fullName>
    </submittedName>
</protein>
<dbReference type="RefSeq" id="WP_343903221.1">
    <property type="nucleotide sequence ID" value="NZ_BAAAIS010000001.1"/>
</dbReference>
<dbReference type="InterPro" id="IPR036388">
    <property type="entry name" value="WH-like_DNA-bd_sf"/>
</dbReference>
<keyword evidence="4" id="KW-1185">Reference proteome</keyword>
<evidence type="ECO:0000256" key="1">
    <source>
        <dbReference type="SAM" id="MobiDB-lite"/>
    </source>
</evidence>
<dbReference type="PROSITE" id="PS50995">
    <property type="entry name" value="HTH_MARR_2"/>
    <property type="match status" value="1"/>
</dbReference>
<dbReference type="SUPFAM" id="SSF46785">
    <property type="entry name" value="Winged helix' DNA-binding domain"/>
    <property type="match status" value="1"/>
</dbReference>
<organism evidence="3 4">
    <name type="scientific">Brachybacterium rhamnosum</name>
    <dbReference type="NCBI Taxonomy" id="173361"/>
    <lineage>
        <taxon>Bacteria</taxon>
        <taxon>Bacillati</taxon>
        <taxon>Actinomycetota</taxon>
        <taxon>Actinomycetes</taxon>
        <taxon>Micrococcales</taxon>
        <taxon>Dermabacteraceae</taxon>
        <taxon>Brachybacterium</taxon>
    </lineage>
</organism>
<dbReference type="Gene3D" id="1.10.10.10">
    <property type="entry name" value="Winged helix-like DNA-binding domain superfamily/Winged helix DNA-binding domain"/>
    <property type="match status" value="1"/>
</dbReference>
<dbReference type="InterPro" id="IPR000835">
    <property type="entry name" value="HTH_MarR-typ"/>
</dbReference>
<name>A0ABW4PTJ7_9MICO</name>
<gene>
    <name evidence="3" type="ORF">ACFSDA_00105</name>
</gene>
<accession>A0ABW4PTJ7</accession>
<comment type="caution">
    <text evidence="3">The sequence shown here is derived from an EMBL/GenBank/DDBJ whole genome shotgun (WGS) entry which is preliminary data.</text>
</comment>
<evidence type="ECO:0000313" key="3">
    <source>
        <dbReference type="EMBL" id="MFD1833460.1"/>
    </source>
</evidence>
<feature type="region of interest" description="Disordered" evidence="1">
    <location>
        <begin position="1"/>
        <end position="23"/>
    </location>
</feature>
<dbReference type="InterPro" id="IPR039422">
    <property type="entry name" value="MarR/SlyA-like"/>
</dbReference>
<feature type="domain" description="HTH marR-type" evidence="2">
    <location>
        <begin position="42"/>
        <end position="176"/>
    </location>
</feature>
<evidence type="ECO:0000259" key="2">
    <source>
        <dbReference type="PROSITE" id="PS50995"/>
    </source>
</evidence>
<dbReference type="Proteomes" id="UP001597280">
    <property type="component" value="Unassembled WGS sequence"/>
</dbReference>
<proteinExistence type="predicted"/>
<dbReference type="InterPro" id="IPR036390">
    <property type="entry name" value="WH_DNA-bd_sf"/>
</dbReference>
<dbReference type="Pfam" id="PF12802">
    <property type="entry name" value="MarR_2"/>
    <property type="match status" value="1"/>
</dbReference>
<reference evidence="4" key="1">
    <citation type="journal article" date="2019" name="Int. J. Syst. Evol. Microbiol.">
        <title>The Global Catalogue of Microorganisms (GCM) 10K type strain sequencing project: providing services to taxonomists for standard genome sequencing and annotation.</title>
        <authorList>
            <consortium name="The Broad Institute Genomics Platform"/>
            <consortium name="The Broad Institute Genome Sequencing Center for Infectious Disease"/>
            <person name="Wu L."/>
            <person name="Ma J."/>
        </authorList>
    </citation>
    <scope>NUCLEOTIDE SEQUENCE [LARGE SCALE GENOMIC DNA]</scope>
    <source>
        <strain evidence="4">JCM 11650</strain>
    </source>
</reference>
<dbReference type="PRINTS" id="PR00598">
    <property type="entry name" value="HTHMARR"/>
</dbReference>